<dbReference type="Gene3D" id="2.50.20.10">
    <property type="entry name" value="Lipoprotein localisation LolA/LolB/LppX"/>
    <property type="match status" value="1"/>
</dbReference>
<protein>
    <recommendedName>
        <fullName evidence="4">Outer membrane lipoprotein-sorting protein</fullName>
    </recommendedName>
</protein>
<feature type="chain" id="PRO_5009214175" description="Outer membrane lipoprotein-sorting protein" evidence="1">
    <location>
        <begin position="24"/>
        <end position="448"/>
    </location>
</feature>
<evidence type="ECO:0000313" key="3">
    <source>
        <dbReference type="Proteomes" id="UP000176037"/>
    </source>
</evidence>
<accession>A0A1E8FDJ3</accession>
<dbReference type="OrthoDB" id="178023at2"/>
<dbReference type="AlphaFoldDB" id="A0A1E8FDJ3"/>
<evidence type="ECO:0008006" key="4">
    <source>
        <dbReference type="Google" id="ProtNLM"/>
    </source>
</evidence>
<dbReference type="InterPro" id="IPR010752">
    <property type="entry name" value="DUF1329"/>
</dbReference>
<evidence type="ECO:0000313" key="2">
    <source>
        <dbReference type="EMBL" id="OFI34005.1"/>
    </source>
</evidence>
<gene>
    <name evidence="2" type="ORF">BFC17_20860</name>
</gene>
<evidence type="ECO:0000256" key="1">
    <source>
        <dbReference type="SAM" id="SignalP"/>
    </source>
</evidence>
<proteinExistence type="predicted"/>
<organism evidence="2 3">
    <name type="scientific">Alteromonas lipolytica</name>
    <dbReference type="NCBI Taxonomy" id="1856405"/>
    <lineage>
        <taxon>Bacteria</taxon>
        <taxon>Pseudomonadati</taxon>
        <taxon>Pseudomonadota</taxon>
        <taxon>Gammaproteobacteria</taxon>
        <taxon>Alteromonadales</taxon>
        <taxon>Alteromonadaceae</taxon>
        <taxon>Alteromonas/Salinimonas group</taxon>
        <taxon>Alteromonas</taxon>
    </lineage>
</organism>
<dbReference type="Pfam" id="PF07044">
    <property type="entry name" value="DUF1329"/>
    <property type="match status" value="1"/>
</dbReference>
<feature type="signal peptide" evidence="1">
    <location>
        <begin position="1"/>
        <end position="23"/>
    </location>
</feature>
<dbReference type="EMBL" id="MJIC01000014">
    <property type="protein sequence ID" value="OFI34005.1"/>
    <property type="molecule type" value="Genomic_DNA"/>
</dbReference>
<dbReference type="STRING" id="1856405.BFC17_20860"/>
<name>A0A1E8FDJ3_9ALTE</name>
<reference evidence="2 3" key="1">
    <citation type="submission" date="2016-09" db="EMBL/GenBank/DDBJ databases">
        <title>Alteromonas lipolytica, a new species isolated from sea water.</title>
        <authorList>
            <person name="Wu Y.-H."/>
            <person name="Cheng H."/>
            <person name="Xu X.-W."/>
        </authorList>
    </citation>
    <scope>NUCLEOTIDE SEQUENCE [LARGE SCALE GENOMIC DNA]</scope>
    <source>
        <strain evidence="2 3">JW12</strain>
    </source>
</reference>
<dbReference type="CDD" id="cd16329">
    <property type="entry name" value="LolA_like"/>
    <property type="match status" value="1"/>
</dbReference>
<keyword evidence="3" id="KW-1185">Reference proteome</keyword>
<dbReference type="RefSeq" id="WP_070176933.1">
    <property type="nucleotide sequence ID" value="NZ_BMJR01000003.1"/>
</dbReference>
<comment type="caution">
    <text evidence="2">The sequence shown here is derived from an EMBL/GenBank/DDBJ whole genome shotgun (WGS) entry which is preliminary data.</text>
</comment>
<keyword evidence="1" id="KW-0732">Signal</keyword>
<sequence>MFNRIRNAMTLALTLAVVPATFAAGTDVSKLGTELTPLGGIMAGNADGSIPAWTGGLTEKVAGEHAGDIPLELFKDEKPLYRVDASNYQQYADQLSDGTVELLKKYPDTFYIDVYPSHRTAAAPQYVYDAIKANVTNCELVEEGYSLEGCIGGIPFPMPENGNEVMWNFLLRVEAPSIEYTFKNIVGNADGSHTLATRNEISFQYPPYYEDADPDDWNGEYSMFRFNTMEPPFKAGESLVIRDSIDADSPRKAWQYLLGQRRVRRAPTVAYDTPDFVASGANYFDEVQGLLGHIDRYSWTLKGKKELLVPYNNNGFIAPTADEAISEFHLNPQHVRWEKHRVWEVEAQVADGKRHAVPTRTYYIDEDSWVILLMDGYDAEGNLWRTSQLTPFVVPSVPAVLIKTATVFNLQAKTMSVIQSLNGESFHVVDTKPETFFTGDAVAADAVR</sequence>
<dbReference type="Proteomes" id="UP000176037">
    <property type="component" value="Unassembled WGS sequence"/>
</dbReference>